<dbReference type="OrthoDB" id="6192688at2759"/>
<name>A0A8B6F233_MYTGA</name>
<gene>
    <name evidence="1" type="ORF">MGAL_10B074791</name>
</gene>
<accession>A0A8B6F233</accession>
<comment type="caution">
    <text evidence="1">The sequence shown here is derived from an EMBL/GenBank/DDBJ whole genome shotgun (WGS) entry which is preliminary data.</text>
</comment>
<proteinExistence type="predicted"/>
<dbReference type="EMBL" id="UYJE01005986">
    <property type="protein sequence ID" value="VDI42185.1"/>
    <property type="molecule type" value="Genomic_DNA"/>
</dbReference>
<sequence>MKSTGKKRMWKIQEESVEYPSRVVPSGTRYTETNHCRLTMVYEFSSTDPCDPRNCQIRLPLQKKHFGYLEIKVS</sequence>
<dbReference type="AlphaFoldDB" id="A0A8B6F233"/>
<organism evidence="1 2">
    <name type="scientific">Mytilus galloprovincialis</name>
    <name type="common">Mediterranean mussel</name>
    <dbReference type="NCBI Taxonomy" id="29158"/>
    <lineage>
        <taxon>Eukaryota</taxon>
        <taxon>Metazoa</taxon>
        <taxon>Spiralia</taxon>
        <taxon>Lophotrochozoa</taxon>
        <taxon>Mollusca</taxon>
        <taxon>Bivalvia</taxon>
        <taxon>Autobranchia</taxon>
        <taxon>Pteriomorphia</taxon>
        <taxon>Mytilida</taxon>
        <taxon>Mytiloidea</taxon>
        <taxon>Mytilidae</taxon>
        <taxon>Mytilinae</taxon>
        <taxon>Mytilus</taxon>
    </lineage>
</organism>
<keyword evidence="2" id="KW-1185">Reference proteome</keyword>
<dbReference type="Proteomes" id="UP000596742">
    <property type="component" value="Unassembled WGS sequence"/>
</dbReference>
<evidence type="ECO:0000313" key="2">
    <source>
        <dbReference type="Proteomes" id="UP000596742"/>
    </source>
</evidence>
<evidence type="ECO:0000313" key="1">
    <source>
        <dbReference type="EMBL" id="VDI42185.1"/>
    </source>
</evidence>
<protein>
    <submittedName>
        <fullName evidence="1">Uncharacterized protein</fullName>
    </submittedName>
</protein>
<reference evidence="1" key="1">
    <citation type="submission" date="2018-11" db="EMBL/GenBank/DDBJ databases">
        <authorList>
            <person name="Alioto T."/>
            <person name="Alioto T."/>
        </authorList>
    </citation>
    <scope>NUCLEOTIDE SEQUENCE</scope>
</reference>